<name>A0A0A9EF68_ARUDO</name>
<organism evidence="2">
    <name type="scientific">Arundo donax</name>
    <name type="common">Giant reed</name>
    <name type="synonym">Donax arundinaceus</name>
    <dbReference type="NCBI Taxonomy" id="35708"/>
    <lineage>
        <taxon>Eukaryota</taxon>
        <taxon>Viridiplantae</taxon>
        <taxon>Streptophyta</taxon>
        <taxon>Embryophyta</taxon>
        <taxon>Tracheophyta</taxon>
        <taxon>Spermatophyta</taxon>
        <taxon>Magnoliopsida</taxon>
        <taxon>Liliopsida</taxon>
        <taxon>Poales</taxon>
        <taxon>Poaceae</taxon>
        <taxon>PACMAD clade</taxon>
        <taxon>Arundinoideae</taxon>
        <taxon>Arundineae</taxon>
        <taxon>Arundo</taxon>
    </lineage>
</organism>
<feature type="compositionally biased region" description="Basic and acidic residues" evidence="1">
    <location>
        <begin position="15"/>
        <end position="28"/>
    </location>
</feature>
<evidence type="ECO:0000313" key="2">
    <source>
        <dbReference type="EMBL" id="JAD94667.1"/>
    </source>
</evidence>
<dbReference type="EMBL" id="GBRH01203228">
    <property type="protein sequence ID" value="JAD94667.1"/>
    <property type="molecule type" value="Transcribed_RNA"/>
</dbReference>
<evidence type="ECO:0000256" key="1">
    <source>
        <dbReference type="SAM" id="MobiDB-lite"/>
    </source>
</evidence>
<feature type="region of interest" description="Disordered" evidence="1">
    <location>
        <begin position="1"/>
        <end position="43"/>
    </location>
</feature>
<proteinExistence type="predicted"/>
<reference evidence="2" key="2">
    <citation type="journal article" date="2015" name="Data Brief">
        <title>Shoot transcriptome of the giant reed, Arundo donax.</title>
        <authorList>
            <person name="Barrero R.A."/>
            <person name="Guerrero F.D."/>
            <person name="Moolhuijzen P."/>
            <person name="Goolsby J.A."/>
            <person name="Tidwell J."/>
            <person name="Bellgard S.E."/>
            <person name="Bellgard M.I."/>
        </authorList>
    </citation>
    <scope>NUCLEOTIDE SEQUENCE</scope>
    <source>
        <tissue evidence="2">Shoot tissue taken approximately 20 cm above the soil surface</tissue>
    </source>
</reference>
<protein>
    <submittedName>
        <fullName evidence="2">Uncharacterized protein</fullName>
    </submittedName>
</protein>
<sequence>MPVLSQAFPRTQGGHHPDRSIPAKRPEKSINSIATPLLEIKRG</sequence>
<reference evidence="2" key="1">
    <citation type="submission" date="2014-09" db="EMBL/GenBank/DDBJ databases">
        <authorList>
            <person name="Magalhaes I.L.F."/>
            <person name="Oliveira U."/>
            <person name="Santos F.R."/>
            <person name="Vidigal T.H.D.A."/>
            <person name="Brescovit A.D."/>
            <person name="Santos A.J."/>
        </authorList>
    </citation>
    <scope>NUCLEOTIDE SEQUENCE</scope>
    <source>
        <tissue evidence="2">Shoot tissue taken approximately 20 cm above the soil surface</tissue>
    </source>
</reference>
<accession>A0A0A9EF68</accession>
<dbReference type="AlphaFoldDB" id="A0A0A9EF68"/>